<dbReference type="SUPFAM" id="SSF52540">
    <property type="entry name" value="P-loop containing nucleoside triphosphate hydrolases"/>
    <property type="match status" value="1"/>
</dbReference>
<organism evidence="1 2">
    <name type="scientific">Colletotrichum spinosum</name>
    <dbReference type="NCBI Taxonomy" id="1347390"/>
    <lineage>
        <taxon>Eukaryota</taxon>
        <taxon>Fungi</taxon>
        <taxon>Dikarya</taxon>
        <taxon>Ascomycota</taxon>
        <taxon>Pezizomycotina</taxon>
        <taxon>Sordariomycetes</taxon>
        <taxon>Hypocreomycetidae</taxon>
        <taxon>Glomerellales</taxon>
        <taxon>Glomerellaceae</taxon>
        <taxon>Colletotrichum</taxon>
        <taxon>Colletotrichum orbiculare species complex</taxon>
    </lineage>
</organism>
<evidence type="ECO:0000313" key="1">
    <source>
        <dbReference type="EMBL" id="TDZ13520.1"/>
    </source>
</evidence>
<evidence type="ECO:0000313" key="2">
    <source>
        <dbReference type="Proteomes" id="UP000295083"/>
    </source>
</evidence>
<proteinExistence type="predicted"/>
<dbReference type="Proteomes" id="UP000295083">
    <property type="component" value="Unassembled WGS sequence"/>
</dbReference>
<reference evidence="1 2" key="1">
    <citation type="submission" date="2018-11" db="EMBL/GenBank/DDBJ databases">
        <title>Genome sequence and assembly of Colletotrichum spinosum.</title>
        <authorList>
            <person name="Gan P."/>
            <person name="Shirasu K."/>
        </authorList>
    </citation>
    <scope>NUCLEOTIDE SEQUENCE [LARGE SCALE GENOMIC DNA]</scope>
    <source>
        <strain evidence="1 2">CBS 515.97</strain>
    </source>
</reference>
<accession>A0A4R8PMM6</accession>
<protein>
    <recommendedName>
        <fullName evidence="3">G domain-containing protein</fullName>
    </recommendedName>
</protein>
<gene>
    <name evidence="1" type="ORF">C8035_v004521</name>
</gene>
<name>A0A4R8PMM6_9PEZI</name>
<dbReference type="AlphaFoldDB" id="A0A4R8PMM6"/>
<dbReference type="InterPro" id="IPR027417">
    <property type="entry name" value="P-loop_NTPase"/>
</dbReference>
<dbReference type="EMBL" id="QAPG01010712">
    <property type="protein sequence ID" value="TDZ13520.1"/>
    <property type="molecule type" value="Genomic_DNA"/>
</dbReference>
<keyword evidence="2" id="KW-1185">Reference proteome</keyword>
<sequence length="140" mass="15355">MEAADIAREELEESARRFLTFTGAMKPSPNALFLLVMGMTGAGKSSFISAYTGKSATIFNLVWADAWMIIKGSVDNRQQLWLCHSSTFNVESTHSPFAGTSGIALFDFDLDGHQSFLLIRRASTTPTDPTRTHSAPLPRI</sequence>
<evidence type="ECO:0008006" key="3">
    <source>
        <dbReference type="Google" id="ProtNLM"/>
    </source>
</evidence>
<comment type="caution">
    <text evidence="1">The sequence shown here is derived from an EMBL/GenBank/DDBJ whole genome shotgun (WGS) entry which is preliminary data.</text>
</comment>